<dbReference type="RefSeq" id="WP_050740672.1">
    <property type="nucleotide sequence ID" value="NZ_UHJK01000001.1"/>
</dbReference>
<gene>
    <name evidence="1" type="ORF">AKG39_12165</name>
</gene>
<dbReference type="EMBL" id="LGYO01000031">
    <property type="protein sequence ID" value="KNZ41371.1"/>
    <property type="molecule type" value="Genomic_DNA"/>
</dbReference>
<proteinExistence type="predicted"/>
<name>A0A0L6TYP0_9FIRM</name>
<comment type="caution">
    <text evidence="1">The sequence shown here is derived from an EMBL/GenBank/DDBJ whole genome shotgun (WGS) entry which is preliminary data.</text>
</comment>
<protein>
    <recommendedName>
        <fullName evidence="3">Integrase SAM-like N-terminal domain-containing protein</fullName>
    </recommendedName>
</protein>
<organism evidence="1 2">
    <name type="scientific">Acetobacterium bakii</name>
    <dbReference type="NCBI Taxonomy" id="52689"/>
    <lineage>
        <taxon>Bacteria</taxon>
        <taxon>Bacillati</taxon>
        <taxon>Bacillota</taxon>
        <taxon>Clostridia</taxon>
        <taxon>Eubacteriales</taxon>
        <taxon>Eubacteriaceae</taxon>
        <taxon>Acetobacterium</taxon>
    </lineage>
</organism>
<reference evidence="2" key="1">
    <citation type="submission" date="2015-07" db="EMBL/GenBank/DDBJ databases">
        <title>Draft genome sequence of Acetobacterium bakii DSM 8293, a potential psychrophilic chemical producer through syngas fermentation.</title>
        <authorList>
            <person name="Song Y."/>
            <person name="Hwang S."/>
            <person name="Cho B.-K."/>
        </authorList>
    </citation>
    <scope>NUCLEOTIDE SEQUENCE [LARGE SCALE GENOMIC DNA]</scope>
    <source>
        <strain evidence="2">DSM 8239</strain>
    </source>
</reference>
<dbReference type="Proteomes" id="UP000036873">
    <property type="component" value="Unassembled WGS sequence"/>
</dbReference>
<sequence>MTYKPSEDLTPAKLKKELEKVVLEFEEKCNLGYVMNSNIKLIDFIEIWFKNYVGNKNLSPVTVRAIKMNRLKLLKSWDILKWARSHQSTSKTFMQRSKVVPA</sequence>
<dbReference type="AlphaFoldDB" id="A0A0L6TYP0"/>
<accession>A0A0L6TYP0</accession>
<evidence type="ECO:0008006" key="3">
    <source>
        <dbReference type="Google" id="ProtNLM"/>
    </source>
</evidence>
<evidence type="ECO:0000313" key="2">
    <source>
        <dbReference type="Proteomes" id="UP000036873"/>
    </source>
</evidence>
<keyword evidence="2" id="KW-1185">Reference proteome</keyword>
<evidence type="ECO:0000313" key="1">
    <source>
        <dbReference type="EMBL" id="KNZ41371.1"/>
    </source>
</evidence>